<protein>
    <submittedName>
        <fullName evidence="1">Uncharacterized protein</fullName>
    </submittedName>
</protein>
<evidence type="ECO:0000313" key="1">
    <source>
        <dbReference type="EMBL" id="PRR74655.1"/>
    </source>
</evidence>
<name>A0A2T0AVH3_9FIRM</name>
<dbReference type="EMBL" id="PVXM01000007">
    <property type="protein sequence ID" value="PRR74655.1"/>
    <property type="molecule type" value="Genomic_DNA"/>
</dbReference>
<organism evidence="1 2">
    <name type="scientific">Neomoorella humiferrea</name>
    <dbReference type="NCBI Taxonomy" id="676965"/>
    <lineage>
        <taxon>Bacteria</taxon>
        <taxon>Bacillati</taxon>
        <taxon>Bacillota</taxon>
        <taxon>Clostridia</taxon>
        <taxon>Neomoorellales</taxon>
        <taxon>Neomoorellaceae</taxon>
        <taxon>Neomoorella</taxon>
    </lineage>
</organism>
<evidence type="ECO:0000313" key="2">
    <source>
        <dbReference type="Proteomes" id="UP000238415"/>
    </source>
</evidence>
<comment type="caution">
    <text evidence="1">The sequence shown here is derived from an EMBL/GenBank/DDBJ whole genome shotgun (WGS) entry which is preliminary data.</text>
</comment>
<dbReference type="Proteomes" id="UP000238415">
    <property type="component" value="Unassembled WGS sequence"/>
</dbReference>
<dbReference type="OrthoDB" id="8454348at2"/>
<sequence length="240" mass="27705">MALNIGFDRRVKLEWLDAAAWKAATETDIAEVRKYLDDFLQSECQNREARRKTITVLTRIWVRVPQKHRSLQERALGILTEDGPDTRLWLHWGMTLLAYPFFRDIADIIGRLLTLQNEVSLEQIYRRLAERWGERSTVRRASQRVVRSMVDWGVLQDTAVKGVYIPTAKKGPASASVQLWFLEALLYSESTPAVILHQLPKLPSAFPFHLDISVAAIRQSKRFEIQRQGLDLEMVTIAHK</sequence>
<dbReference type="AlphaFoldDB" id="A0A2T0AVH3"/>
<gene>
    <name evidence="1" type="ORF">MOHU_06360</name>
</gene>
<proteinExistence type="predicted"/>
<dbReference type="RefSeq" id="WP_106004658.1">
    <property type="nucleotide sequence ID" value="NZ_CP136419.1"/>
</dbReference>
<accession>A0A2T0AVH3</accession>
<keyword evidence="2" id="KW-1185">Reference proteome</keyword>
<reference evidence="1 2" key="1">
    <citation type="submission" date="2018-03" db="EMBL/GenBank/DDBJ databases">
        <title>Genome sequence of Moorella humiferrea DSM 23265.</title>
        <authorList>
            <person name="Poehlein A."/>
            <person name="Daniel R."/>
        </authorList>
    </citation>
    <scope>NUCLEOTIDE SEQUENCE [LARGE SCALE GENOMIC DNA]</scope>
    <source>
        <strain evidence="1 2">DSM 23265</strain>
    </source>
</reference>